<dbReference type="EMBL" id="WIXO01000001">
    <property type="protein sequence ID" value="MTE21628.1"/>
    <property type="molecule type" value="Genomic_DNA"/>
</dbReference>
<protein>
    <recommendedName>
        <fullName evidence="4">Putative pterin-4-alpha-carbinolamine dehydratase</fullName>
        <ecNumber evidence="3">4.2.1.96</ecNumber>
    </recommendedName>
</protein>
<comment type="similarity">
    <text evidence="2">Belongs to the pterin-4-alpha-carbinolamine dehydratase family.</text>
</comment>
<keyword evidence="5 6" id="KW-0456">Lyase</keyword>
<evidence type="ECO:0000256" key="1">
    <source>
        <dbReference type="ARBA" id="ARBA00001554"/>
    </source>
</evidence>
<evidence type="ECO:0000256" key="3">
    <source>
        <dbReference type="ARBA" id="ARBA00013252"/>
    </source>
</evidence>
<evidence type="ECO:0000256" key="2">
    <source>
        <dbReference type="ARBA" id="ARBA00006472"/>
    </source>
</evidence>
<dbReference type="OrthoDB" id="15077at2"/>
<dbReference type="PANTHER" id="PTHR12599">
    <property type="entry name" value="PTERIN-4-ALPHA-CARBINOLAMINE DEHYDRATASE"/>
    <property type="match status" value="1"/>
</dbReference>
<dbReference type="RefSeq" id="WP_155072340.1">
    <property type="nucleotide sequence ID" value="NZ_WIXO01000001.1"/>
</dbReference>
<dbReference type="Proteomes" id="UP000473014">
    <property type="component" value="Unassembled WGS sequence"/>
</dbReference>
<dbReference type="InterPro" id="IPR036428">
    <property type="entry name" value="PCD_sf"/>
</dbReference>
<proteinExistence type="inferred from homology"/>
<evidence type="ECO:0000313" key="6">
    <source>
        <dbReference type="EMBL" id="MTE21628.1"/>
    </source>
</evidence>
<dbReference type="GO" id="GO:0006729">
    <property type="term" value="P:tetrahydrobiopterin biosynthetic process"/>
    <property type="evidence" value="ECO:0007669"/>
    <property type="project" value="InterPro"/>
</dbReference>
<accession>A0A6G2BH88</accession>
<dbReference type="SUPFAM" id="SSF55248">
    <property type="entry name" value="PCD-like"/>
    <property type="match status" value="1"/>
</dbReference>
<keyword evidence="7" id="KW-1185">Reference proteome</keyword>
<gene>
    <name evidence="6" type="ORF">F0L17_21420</name>
</gene>
<reference evidence="6 7" key="1">
    <citation type="submission" date="2019-11" db="EMBL/GenBank/DDBJ databases">
        <authorList>
            <person name="Yuan L."/>
        </authorList>
    </citation>
    <scope>NUCLEOTIDE SEQUENCE [LARGE SCALE GENOMIC DNA]</scope>
    <source>
        <strain evidence="6 7">TRM43335</strain>
    </source>
</reference>
<dbReference type="NCBIfam" id="NF002017">
    <property type="entry name" value="PRK00823.1-2"/>
    <property type="match status" value="1"/>
</dbReference>
<sequence>MAPRPLSQEEIDAALAELPGWESDGDRLRRTYSFAGHLPAAAMVIHVARIQDELDHHADLLLGYNTLAVSVNTHSAGGRITERDVELARRIAAVAPAHDVRS</sequence>
<dbReference type="Pfam" id="PF01329">
    <property type="entry name" value="Pterin_4a"/>
    <property type="match status" value="1"/>
</dbReference>
<dbReference type="AlphaFoldDB" id="A0A6G2BH88"/>
<dbReference type="EC" id="4.2.1.96" evidence="3"/>
<name>A0A6G2BH88_9ACTN</name>
<dbReference type="InterPro" id="IPR001533">
    <property type="entry name" value="Pterin_deHydtase"/>
</dbReference>
<organism evidence="6 7">
    <name type="scientific">Streptomyces taklimakanensis</name>
    <dbReference type="NCBI Taxonomy" id="2569853"/>
    <lineage>
        <taxon>Bacteria</taxon>
        <taxon>Bacillati</taxon>
        <taxon>Actinomycetota</taxon>
        <taxon>Actinomycetes</taxon>
        <taxon>Kitasatosporales</taxon>
        <taxon>Streptomycetaceae</taxon>
        <taxon>Streptomyces</taxon>
    </lineage>
</organism>
<dbReference type="CDD" id="cd00488">
    <property type="entry name" value="PCD_DCoH"/>
    <property type="match status" value="1"/>
</dbReference>
<dbReference type="GO" id="GO:0008124">
    <property type="term" value="F:4-alpha-hydroxytetrahydrobiopterin dehydratase activity"/>
    <property type="evidence" value="ECO:0007669"/>
    <property type="project" value="UniProtKB-EC"/>
</dbReference>
<comment type="caution">
    <text evidence="6">The sequence shown here is derived from an EMBL/GenBank/DDBJ whole genome shotgun (WGS) entry which is preliminary data.</text>
</comment>
<comment type="catalytic activity">
    <reaction evidence="1">
        <text>(4aS,6R)-4a-hydroxy-L-erythro-5,6,7,8-tetrahydrobiopterin = (6R)-L-erythro-6,7-dihydrobiopterin + H2O</text>
        <dbReference type="Rhea" id="RHEA:11920"/>
        <dbReference type="ChEBI" id="CHEBI:15377"/>
        <dbReference type="ChEBI" id="CHEBI:15642"/>
        <dbReference type="ChEBI" id="CHEBI:43120"/>
        <dbReference type="EC" id="4.2.1.96"/>
    </reaction>
</comment>
<dbReference type="PANTHER" id="PTHR12599:SF0">
    <property type="entry name" value="PTERIN-4-ALPHA-CARBINOLAMINE DEHYDRATASE"/>
    <property type="match status" value="1"/>
</dbReference>
<evidence type="ECO:0000256" key="5">
    <source>
        <dbReference type="ARBA" id="ARBA00023239"/>
    </source>
</evidence>
<evidence type="ECO:0000256" key="4">
    <source>
        <dbReference type="ARBA" id="ARBA00021735"/>
    </source>
</evidence>
<dbReference type="Gene3D" id="3.30.1360.20">
    <property type="entry name" value="Transcriptional coactivator/pterin dehydratase"/>
    <property type="match status" value="1"/>
</dbReference>
<evidence type="ECO:0000313" key="7">
    <source>
        <dbReference type="Proteomes" id="UP000473014"/>
    </source>
</evidence>